<dbReference type="ExpressionAtlas" id="A0A1D6LHL7">
    <property type="expression patterns" value="baseline and differential"/>
</dbReference>
<feature type="transmembrane region" description="Helical" evidence="1">
    <location>
        <begin position="126"/>
        <end position="154"/>
    </location>
</feature>
<dbReference type="EMBL" id="CM000782">
    <property type="protein sequence ID" value="AQK79363.1"/>
    <property type="molecule type" value="Genomic_DNA"/>
</dbReference>
<proteinExistence type="predicted"/>
<gene>
    <name evidence="2" type="ORF">ZEAMMB73_Zm00001d035624</name>
</gene>
<keyword evidence="1" id="KW-0472">Membrane</keyword>
<feature type="transmembrane region" description="Helical" evidence="1">
    <location>
        <begin position="50"/>
        <end position="72"/>
    </location>
</feature>
<reference evidence="2" key="1">
    <citation type="submission" date="2015-12" db="EMBL/GenBank/DDBJ databases">
        <title>Update maize B73 reference genome by single molecule sequencing technologies.</title>
        <authorList>
            <consortium name="Maize Genome Sequencing Project"/>
            <person name="Ware D."/>
        </authorList>
    </citation>
    <scope>NUCLEOTIDE SEQUENCE</scope>
    <source>
        <tissue evidence="2">Seedling</tissue>
    </source>
</reference>
<dbReference type="EMBL" id="CM000782">
    <property type="protein sequence ID" value="AQK79366.1"/>
    <property type="molecule type" value="Genomic_DNA"/>
</dbReference>
<name>A0A1D6LHL7_MAIZE</name>
<evidence type="ECO:0000313" key="2">
    <source>
        <dbReference type="EMBL" id="AQK79366.1"/>
    </source>
</evidence>
<feature type="transmembrane region" description="Helical" evidence="1">
    <location>
        <begin position="84"/>
        <end position="106"/>
    </location>
</feature>
<dbReference type="AlphaFoldDB" id="A0A1D6LHL7"/>
<keyword evidence="1" id="KW-0812">Transmembrane</keyword>
<accession>A0A1D6LHL7</accession>
<keyword evidence="1" id="KW-1133">Transmembrane helix</keyword>
<organism evidence="2">
    <name type="scientific">Zea mays</name>
    <name type="common">Maize</name>
    <dbReference type="NCBI Taxonomy" id="4577"/>
    <lineage>
        <taxon>Eukaryota</taxon>
        <taxon>Viridiplantae</taxon>
        <taxon>Streptophyta</taxon>
        <taxon>Embryophyta</taxon>
        <taxon>Tracheophyta</taxon>
        <taxon>Spermatophyta</taxon>
        <taxon>Magnoliopsida</taxon>
        <taxon>Liliopsida</taxon>
        <taxon>Poales</taxon>
        <taxon>Poaceae</taxon>
        <taxon>PACMAD clade</taxon>
        <taxon>Panicoideae</taxon>
        <taxon>Andropogonodae</taxon>
        <taxon>Andropogoneae</taxon>
        <taxon>Tripsacinae</taxon>
        <taxon>Zea</taxon>
    </lineage>
</organism>
<evidence type="ECO:0000256" key="1">
    <source>
        <dbReference type="SAM" id="Phobius"/>
    </source>
</evidence>
<protein>
    <submittedName>
        <fullName evidence="2">BRI1-KD interacting protein 130</fullName>
    </submittedName>
</protein>
<dbReference type="EMBL" id="CM000782">
    <property type="protein sequence ID" value="AQK79365.1"/>
    <property type="molecule type" value="Genomic_DNA"/>
</dbReference>
<sequence>MLLLLVPAPSPPRRRALVPLRLRAPPEALVLACPIPTRPPNACPRPLPTLIYLSLPFPPPFLHLPVAALLLLPQEYSPSIVARACHFVPHADLFAVFAAVFCWIGFVWIDSKVGSTLLRVSISSAAWLYVCGVAVSLCVSASAKPVTLWTVVLWSRGSVGSDIYYQHWYSASAREALRLV</sequence>